<dbReference type="EMBL" id="MN740798">
    <property type="protein sequence ID" value="QHU12167.1"/>
    <property type="molecule type" value="Genomic_DNA"/>
</dbReference>
<protein>
    <submittedName>
        <fullName evidence="1">Uncharacterized protein</fullName>
    </submittedName>
</protein>
<evidence type="ECO:0000313" key="1">
    <source>
        <dbReference type="EMBL" id="QHU12167.1"/>
    </source>
</evidence>
<reference evidence="1" key="1">
    <citation type="journal article" date="2020" name="Nature">
        <title>Giant virus diversity and host interactions through global metagenomics.</title>
        <authorList>
            <person name="Schulz F."/>
            <person name="Roux S."/>
            <person name="Paez-Espino D."/>
            <person name="Jungbluth S."/>
            <person name="Walsh D.A."/>
            <person name="Denef V.J."/>
            <person name="McMahon K.D."/>
            <person name="Konstantinidis K.T."/>
            <person name="Eloe-Fadrosh E.A."/>
            <person name="Kyrpides N.C."/>
            <person name="Woyke T."/>
        </authorList>
    </citation>
    <scope>NUCLEOTIDE SEQUENCE</scope>
    <source>
        <strain evidence="1">GVMAG-S-1101171-110</strain>
    </source>
</reference>
<sequence length="141" mass="15753">METDPCHWCYNNLTEEEQTEYDDESGNWVAWCGLDKLATCDDCMATMCEICKGPCEDICDDCGNVCHPYCDITYECIDSCERCVCNTLPKDGLTICTNCGKPDNLRFLQPDQYYNGIVPESCSCPDSSKSDVDTLDAISES</sequence>
<accession>A0A6C0K627</accession>
<organism evidence="1">
    <name type="scientific">viral metagenome</name>
    <dbReference type="NCBI Taxonomy" id="1070528"/>
    <lineage>
        <taxon>unclassified sequences</taxon>
        <taxon>metagenomes</taxon>
        <taxon>organismal metagenomes</taxon>
    </lineage>
</organism>
<dbReference type="AlphaFoldDB" id="A0A6C0K627"/>
<name>A0A6C0K627_9ZZZZ</name>
<proteinExistence type="predicted"/>